<dbReference type="EMBL" id="JTDE01001027">
    <property type="protein sequence ID" value="KAF7259807.1"/>
    <property type="molecule type" value="Genomic_DNA"/>
</dbReference>
<dbReference type="Pfam" id="PF00412">
    <property type="entry name" value="LIM"/>
    <property type="match status" value="2"/>
</dbReference>
<evidence type="ECO:0000256" key="4">
    <source>
        <dbReference type="PROSITE-ProRule" id="PRU00125"/>
    </source>
</evidence>
<organism evidence="6 7">
    <name type="scientific">Paragonimus skrjabini miyazakii</name>
    <dbReference type="NCBI Taxonomy" id="59628"/>
    <lineage>
        <taxon>Eukaryota</taxon>
        <taxon>Metazoa</taxon>
        <taxon>Spiralia</taxon>
        <taxon>Lophotrochozoa</taxon>
        <taxon>Platyhelminthes</taxon>
        <taxon>Trematoda</taxon>
        <taxon>Digenea</taxon>
        <taxon>Plagiorchiida</taxon>
        <taxon>Troglotremata</taxon>
        <taxon>Troglotrematidae</taxon>
        <taxon>Paragonimus</taxon>
    </lineage>
</organism>
<accession>A0A8S9Z9E8</accession>
<gene>
    <name evidence="6" type="ORF">EG68_05339</name>
</gene>
<name>A0A8S9Z9E8_9TREM</name>
<proteinExistence type="predicted"/>
<dbReference type="PROSITE" id="PS50023">
    <property type="entry name" value="LIM_DOMAIN_2"/>
    <property type="match status" value="2"/>
</dbReference>
<keyword evidence="3 4" id="KW-0440">LIM domain</keyword>
<evidence type="ECO:0000259" key="5">
    <source>
        <dbReference type="PROSITE" id="PS50023"/>
    </source>
</evidence>
<dbReference type="CDD" id="cd08368">
    <property type="entry name" value="LIM"/>
    <property type="match status" value="1"/>
</dbReference>
<dbReference type="GO" id="GO:0046872">
    <property type="term" value="F:metal ion binding"/>
    <property type="evidence" value="ECO:0007669"/>
    <property type="project" value="UniProtKB-KW"/>
</dbReference>
<dbReference type="Proteomes" id="UP000822476">
    <property type="component" value="Unassembled WGS sequence"/>
</dbReference>
<evidence type="ECO:0000313" key="6">
    <source>
        <dbReference type="EMBL" id="KAF7259807.1"/>
    </source>
</evidence>
<dbReference type="Gene3D" id="2.10.110.10">
    <property type="entry name" value="Cysteine Rich Protein"/>
    <property type="match status" value="2"/>
</dbReference>
<dbReference type="AlphaFoldDB" id="A0A8S9Z9E8"/>
<evidence type="ECO:0000313" key="7">
    <source>
        <dbReference type="Proteomes" id="UP000822476"/>
    </source>
</evidence>
<evidence type="ECO:0000256" key="2">
    <source>
        <dbReference type="ARBA" id="ARBA00022833"/>
    </source>
</evidence>
<dbReference type="PROSITE" id="PS00478">
    <property type="entry name" value="LIM_DOMAIN_1"/>
    <property type="match status" value="2"/>
</dbReference>
<keyword evidence="2 4" id="KW-0862">Zinc</keyword>
<evidence type="ECO:0000256" key="3">
    <source>
        <dbReference type="ARBA" id="ARBA00023038"/>
    </source>
</evidence>
<comment type="caution">
    <text evidence="6">The sequence shown here is derived from an EMBL/GenBank/DDBJ whole genome shotgun (WGS) entry which is preliminary data.</text>
</comment>
<evidence type="ECO:0000256" key="1">
    <source>
        <dbReference type="ARBA" id="ARBA00022723"/>
    </source>
</evidence>
<keyword evidence="7" id="KW-1185">Reference proteome</keyword>
<dbReference type="SUPFAM" id="SSF57716">
    <property type="entry name" value="Glucocorticoid receptor-like (DNA-binding domain)"/>
    <property type="match status" value="1"/>
</dbReference>
<dbReference type="OrthoDB" id="8062037at2759"/>
<keyword evidence="1 4" id="KW-0479">Metal-binding</keyword>
<protein>
    <recommendedName>
        <fullName evidence="5">LIM zinc-binding domain-containing protein</fullName>
    </recommendedName>
</protein>
<dbReference type="PANTHER" id="PTHR24206">
    <property type="entry name" value="OS06G0237300 PROTEIN"/>
    <property type="match status" value="1"/>
</dbReference>
<reference evidence="6" key="1">
    <citation type="submission" date="2019-07" db="EMBL/GenBank/DDBJ databases">
        <title>Annotation for the trematode Paragonimus miyazaki's.</title>
        <authorList>
            <person name="Choi Y.-J."/>
        </authorList>
    </citation>
    <scope>NUCLEOTIDE SEQUENCE</scope>
    <source>
        <strain evidence="6">Japan</strain>
    </source>
</reference>
<feature type="domain" description="LIM zinc-binding" evidence="5">
    <location>
        <begin position="22"/>
        <end position="83"/>
    </location>
</feature>
<dbReference type="SMART" id="SM00132">
    <property type="entry name" value="LIM"/>
    <property type="match status" value="2"/>
</dbReference>
<dbReference type="InterPro" id="IPR001781">
    <property type="entry name" value="Znf_LIM"/>
</dbReference>
<sequence>MYNIFNTKNYFTSISLKEKPIRRCCVCDRDIQPSAYLPGNGPPYHLECMSCTTCGKQLQANNANVVNGKTYCLVNCGNQDEPKSHPLSQVVDLTAEVSPPTPYALNFCYTCGYKVYACEELRELGRVYHKHCFKCRSCCRILSVDDYMMVDGEPYCKPRCETVKVKVILDHKTPSDLNYVRTLPSK</sequence>
<feature type="domain" description="LIM zinc-binding" evidence="5">
    <location>
        <begin position="106"/>
        <end position="167"/>
    </location>
</feature>